<evidence type="ECO:0008006" key="4">
    <source>
        <dbReference type="Google" id="ProtNLM"/>
    </source>
</evidence>
<dbReference type="AlphaFoldDB" id="A0AAN7ADR1"/>
<feature type="chain" id="PRO_5042911626" description="AA1-like domain-containing protein" evidence="1">
    <location>
        <begin position="18"/>
        <end position="403"/>
    </location>
</feature>
<evidence type="ECO:0000256" key="1">
    <source>
        <dbReference type="SAM" id="SignalP"/>
    </source>
</evidence>
<organism evidence="2 3">
    <name type="scientific">Podospora australis</name>
    <dbReference type="NCBI Taxonomy" id="1536484"/>
    <lineage>
        <taxon>Eukaryota</taxon>
        <taxon>Fungi</taxon>
        <taxon>Dikarya</taxon>
        <taxon>Ascomycota</taxon>
        <taxon>Pezizomycotina</taxon>
        <taxon>Sordariomycetes</taxon>
        <taxon>Sordariomycetidae</taxon>
        <taxon>Sordariales</taxon>
        <taxon>Podosporaceae</taxon>
        <taxon>Podospora</taxon>
    </lineage>
</organism>
<dbReference type="Proteomes" id="UP001302126">
    <property type="component" value="Unassembled WGS sequence"/>
</dbReference>
<evidence type="ECO:0000313" key="3">
    <source>
        <dbReference type="Proteomes" id="UP001302126"/>
    </source>
</evidence>
<proteinExistence type="predicted"/>
<gene>
    <name evidence="2" type="ORF">QBC35DRAFT_456285</name>
</gene>
<protein>
    <recommendedName>
        <fullName evidence="4">AA1-like domain-containing protein</fullName>
    </recommendedName>
</protein>
<reference evidence="2" key="2">
    <citation type="submission" date="2023-05" db="EMBL/GenBank/DDBJ databases">
        <authorList>
            <consortium name="Lawrence Berkeley National Laboratory"/>
            <person name="Steindorff A."/>
            <person name="Hensen N."/>
            <person name="Bonometti L."/>
            <person name="Westerberg I."/>
            <person name="Brannstrom I.O."/>
            <person name="Guillou S."/>
            <person name="Cros-Aarteil S."/>
            <person name="Calhoun S."/>
            <person name="Haridas S."/>
            <person name="Kuo A."/>
            <person name="Mondo S."/>
            <person name="Pangilinan J."/>
            <person name="Riley R."/>
            <person name="Labutti K."/>
            <person name="Andreopoulos B."/>
            <person name="Lipzen A."/>
            <person name="Chen C."/>
            <person name="Yanf M."/>
            <person name="Daum C."/>
            <person name="Ng V."/>
            <person name="Clum A."/>
            <person name="Ohm R."/>
            <person name="Martin F."/>
            <person name="Silar P."/>
            <person name="Natvig D."/>
            <person name="Lalanne C."/>
            <person name="Gautier V."/>
            <person name="Ament-Velasquez S.L."/>
            <person name="Kruys A."/>
            <person name="Hutchinson M.I."/>
            <person name="Powell A.J."/>
            <person name="Barry K."/>
            <person name="Miller A.N."/>
            <person name="Grigoriev I.V."/>
            <person name="Debuchy R."/>
            <person name="Gladieux P."/>
            <person name="Thoren M.H."/>
            <person name="Johannesson H."/>
        </authorList>
    </citation>
    <scope>NUCLEOTIDE SEQUENCE</scope>
    <source>
        <strain evidence="2">PSN309</strain>
    </source>
</reference>
<feature type="signal peptide" evidence="1">
    <location>
        <begin position="1"/>
        <end position="17"/>
    </location>
</feature>
<keyword evidence="3" id="KW-1185">Reference proteome</keyword>
<accession>A0AAN7ADR1</accession>
<reference evidence="2" key="1">
    <citation type="journal article" date="2023" name="Mol. Phylogenet. Evol.">
        <title>Genome-scale phylogeny and comparative genomics of the fungal order Sordariales.</title>
        <authorList>
            <person name="Hensen N."/>
            <person name="Bonometti L."/>
            <person name="Westerberg I."/>
            <person name="Brannstrom I.O."/>
            <person name="Guillou S."/>
            <person name="Cros-Aarteil S."/>
            <person name="Calhoun S."/>
            <person name="Haridas S."/>
            <person name="Kuo A."/>
            <person name="Mondo S."/>
            <person name="Pangilinan J."/>
            <person name="Riley R."/>
            <person name="LaButti K."/>
            <person name="Andreopoulos B."/>
            <person name="Lipzen A."/>
            <person name="Chen C."/>
            <person name="Yan M."/>
            <person name="Daum C."/>
            <person name="Ng V."/>
            <person name="Clum A."/>
            <person name="Steindorff A."/>
            <person name="Ohm R.A."/>
            <person name="Martin F."/>
            <person name="Silar P."/>
            <person name="Natvig D.O."/>
            <person name="Lalanne C."/>
            <person name="Gautier V."/>
            <person name="Ament-Velasquez S.L."/>
            <person name="Kruys A."/>
            <person name="Hutchinson M.I."/>
            <person name="Powell A.J."/>
            <person name="Barry K."/>
            <person name="Miller A.N."/>
            <person name="Grigoriev I.V."/>
            <person name="Debuchy R."/>
            <person name="Gladieux P."/>
            <person name="Hiltunen Thoren M."/>
            <person name="Johannesson H."/>
        </authorList>
    </citation>
    <scope>NUCLEOTIDE SEQUENCE</scope>
    <source>
        <strain evidence="2">PSN309</strain>
    </source>
</reference>
<dbReference type="EMBL" id="MU864548">
    <property type="protein sequence ID" value="KAK4183443.1"/>
    <property type="molecule type" value="Genomic_DNA"/>
</dbReference>
<evidence type="ECO:0000313" key="2">
    <source>
        <dbReference type="EMBL" id="KAK4183443.1"/>
    </source>
</evidence>
<name>A0AAN7ADR1_9PEZI</name>
<sequence length="403" mass="43330">MLSTFLSLTLLATGVLSQSPGPDFPKCSTVSKGSEPWGWEVSRINYKPIMPRRSDANNAQLEIEIENHADGSRTQCVLSVVPRSGQSTASIILDSRMGGCTAAVGQAAFVWFETQSGVLNIRQDWSCRENDGSISKFTGTGIAQVLWQCAAGKEGERNSCVSTNLKDSSLILEPPSFIWGSASEQISLGPATPPWTPAAIGEQCVAPKPTWQVLSLSYVPPAANVPKSASYWPTSLTVDLRNLNDGSRIKCYLGEEDVSNFQGPNGITLRNNGTKLGTAKGFPNRAFGCQAGWWYGGDVKQQKAPTEWKWHRVPDVSFNTKTQVLSVSQTWPCTTVTTDEETGDQTVNNVTVLGSTEQKLDFDCKSTSNRYNPQSCAVKGLVATGEGKGAVILGPGVARRVSG</sequence>
<comment type="caution">
    <text evidence="2">The sequence shown here is derived from an EMBL/GenBank/DDBJ whole genome shotgun (WGS) entry which is preliminary data.</text>
</comment>
<keyword evidence="1" id="KW-0732">Signal</keyword>